<dbReference type="GO" id="GO:0016020">
    <property type="term" value="C:membrane"/>
    <property type="evidence" value="ECO:0007669"/>
    <property type="project" value="InterPro"/>
</dbReference>
<sequence>MQQNNIAATSKDKNGNGASKKKPPSRRRGADGLNLDVREMQLQAILEVLKAVKAGNFSARVGIGEVPGTIGQIADEVNDVVQQLQTVGSEITRVAREVGTEGKLGAQAEVQGVSGTWKDLT</sequence>
<gene>
    <name evidence="3" type="ORF">BE17_33395</name>
</gene>
<dbReference type="Gene3D" id="1.20.120.1530">
    <property type="match status" value="1"/>
</dbReference>
<feature type="region of interest" description="Disordered" evidence="1">
    <location>
        <begin position="1"/>
        <end position="34"/>
    </location>
</feature>
<evidence type="ECO:0000259" key="2">
    <source>
        <dbReference type="PROSITE" id="PS50885"/>
    </source>
</evidence>
<dbReference type="Proteomes" id="UP000075635">
    <property type="component" value="Unassembled WGS sequence"/>
</dbReference>
<proteinExistence type="predicted"/>
<dbReference type="InterPro" id="IPR003660">
    <property type="entry name" value="HAMP_dom"/>
</dbReference>
<evidence type="ECO:0000313" key="3">
    <source>
        <dbReference type="EMBL" id="KYF94959.1"/>
    </source>
</evidence>
<accession>A0A150SRA5</accession>
<dbReference type="EMBL" id="JEMB01000687">
    <property type="protein sequence ID" value="KYF94959.1"/>
    <property type="molecule type" value="Genomic_DNA"/>
</dbReference>
<evidence type="ECO:0000313" key="4">
    <source>
        <dbReference type="Proteomes" id="UP000075635"/>
    </source>
</evidence>
<evidence type="ECO:0000256" key="1">
    <source>
        <dbReference type="SAM" id="MobiDB-lite"/>
    </source>
</evidence>
<organism evidence="3 4">
    <name type="scientific">Sorangium cellulosum</name>
    <name type="common">Polyangium cellulosum</name>
    <dbReference type="NCBI Taxonomy" id="56"/>
    <lineage>
        <taxon>Bacteria</taxon>
        <taxon>Pseudomonadati</taxon>
        <taxon>Myxococcota</taxon>
        <taxon>Polyangia</taxon>
        <taxon>Polyangiales</taxon>
        <taxon>Polyangiaceae</taxon>
        <taxon>Sorangium</taxon>
    </lineage>
</organism>
<feature type="domain" description="HAMP" evidence="2">
    <location>
        <begin position="41"/>
        <end position="89"/>
    </location>
</feature>
<name>A0A150SRA5_SORCE</name>
<reference evidence="3 4" key="1">
    <citation type="submission" date="2014-02" db="EMBL/GenBank/DDBJ databases">
        <title>The small core and large imbalanced accessory genome model reveals a collaborative survival strategy of Sorangium cellulosum strains in nature.</title>
        <authorList>
            <person name="Han K."/>
            <person name="Peng R."/>
            <person name="Blom J."/>
            <person name="Li Y.-Z."/>
        </authorList>
    </citation>
    <scope>NUCLEOTIDE SEQUENCE [LARGE SCALE GENOMIC DNA]</scope>
    <source>
        <strain evidence="3 4">So0011-07</strain>
    </source>
</reference>
<dbReference type="AlphaFoldDB" id="A0A150SRA5"/>
<dbReference type="GO" id="GO:0007165">
    <property type="term" value="P:signal transduction"/>
    <property type="evidence" value="ECO:0007669"/>
    <property type="project" value="InterPro"/>
</dbReference>
<feature type="non-terminal residue" evidence="3">
    <location>
        <position position="121"/>
    </location>
</feature>
<protein>
    <recommendedName>
        <fullName evidence="2">HAMP domain-containing protein</fullName>
    </recommendedName>
</protein>
<dbReference type="PROSITE" id="PS50885">
    <property type="entry name" value="HAMP"/>
    <property type="match status" value="1"/>
</dbReference>
<comment type="caution">
    <text evidence="3">The sequence shown here is derived from an EMBL/GenBank/DDBJ whole genome shotgun (WGS) entry which is preliminary data.</text>
</comment>